<protein>
    <recommendedName>
        <fullName evidence="4">Integrating conjugative element protein</fullName>
    </recommendedName>
</protein>
<organism evidence="2 3">
    <name type="scientific">Saezia sanguinis</name>
    <dbReference type="NCBI Taxonomy" id="1965230"/>
    <lineage>
        <taxon>Bacteria</taxon>
        <taxon>Pseudomonadati</taxon>
        <taxon>Pseudomonadota</taxon>
        <taxon>Betaproteobacteria</taxon>
        <taxon>Burkholderiales</taxon>
        <taxon>Saeziaceae</taxon>
        <taxon>Saezia</taxon>
    </lineage>
</organism>
<evidence type="ECO:0000313" key="2">
    <source>
        <dbReference type="EMBL" id="RUS67415.1"/>
    </source>
</evidence>
<feature type="transmembrane region" description="Helical" evidence="1">
    <location>
        <begin position="25"/>
        <end position="47"/>
    </location>
</feature>
<dbReference type="InterPro" id="IPR021676">
    <property type="entry name" value="DUF3262"/>
</dbReference>
<evidence type="ECO:0000313" key="3">
    <source>
        <dbReference type="Proteomes" id="UP000286947"/>
    </source>
</evidence>
<keyword evidence="1" id="KW-1133">Transmembrane helix</keyword>
<sequence length="79" mass="8673">MSLSSEQTSAFELNAGFMPEQLGSLLIGTVFAVVLVWGTWAIATAYSGWASEKISRKEFLAVVIRFVVIYIILGIFLIT</sequence>
<feature type="transmembrane region" description="Helical" evidence="1">
    <location>
        <begin position="59"/>
        <end position="78"/>
    </location>
</feature>
<dbReference type="Proteomes" id="UP000286947">
    <property type="component" value="Unassembled WGS sequence"/>
</dbReference>
<dbReference type="Pfam" id="PF11660">
    <property type="entry name" value="DUF3262"/>
    <property type="match status" value="1"/>
</dbReference>
<reference evidence="2 3" key="1">
    <citation type="submission" date="2018-01" db="EMBL/GenBank/DDBJ databases">
        <title>Saezia sanguinis gen. nov., sp. nov., in the order Burkholderiales isolated from human blood.</title>
        <authorList>
            <person name="Medina-Pascual M.J."/>
            <person name="Valdezate S."/>
            <person name="Monzon S."/>
            <person name="Cuesta I."/>
            <person name="Carrasco G."/>
            <person name="Villalon P."/>
            <person name="Saez-Nieto J.A."/>
        </authorList>
    </citation>
    <scope>NUCLEOTIDE SEQUENCE [LARGE SCALE GENOMIC DNA]</scope>
    <source>
        <strain evidence="2 3">CNM695-12</strain>
    </source>
</reference>
<name>A0A433SFA8_9BURK</name>
<dbReference type="NCBIfam" id="TIGR03758">
    <property type="entry name" value="conj_TIGR03758"/>
    <property type="match status" value="1"/>
</dbReference>
<evidence type="ECO:0000256" key="1">
    <source>
        <dbReference type="SAM" id="Phobius"/>
    </source>
</evidence>
<keyword evidence="1" id="KW-0812">Transmembrane</keyword>
<dbReference type="OrthoDB" id="8451560at2"/>
<dbReference type="EMBL" id="PQSP01000002">
    <property type="protein sequence ID" value="RUS67415.1"/>
    <property type="molecule type" value="Genomic_DNA"/>
</dbReference>
<dbReference type="AlphaFoldDB" id="A0A433SFA8"/>
<dbReference type="RefSeq" id="WP_126979426.1">
    <property type="nucleotide sequence ID" value="NZ_PQSP01000002.1"/>
</dbReference>
<evidence type="ECO:0008006" key="4">
    <source>
        <dbReference type="Google" id="ProtNLM"/>
    </source>
</evidence>
<keyword evidence="1" id="KW-0472">Membrane</keyword>
<keyword evidence="3" id="KW-1185">Reference proteome</keyword>
<gene>
    <name evidence="2" type="ORF">CUZ56_01360</name>
</gene>
<comment type="caution">
    <text evidence="2">The sequence shown here is derived from an EMBL/GenBank/DDBJ whole genome shotgun (WGS) entry which is preliminary data.</text>
</comment>
<proteinExistence type="predicted"/>
<accession>A0A433SFA8</accession>